<comment type="caution">
    <text evidence="1">The sequence shown here is derived from an EMBL/GenBank/DDBJ whole genome shotgun (WGS) entry which is preliminary data.</text>
</comment>
<keyword evidence="2" id="KW-1185">Reference proteome</keyword>
<dbReference type="Pfam" id="PF13645">
    <property type="entry name" value="YkuD_2"/>
    <property type="match status" value="1"/>
</dbReference>
<evidence type="ECO:0000313" key="2">
    <source>
        <dbReference type="Proteomes" id="UP000295493"/>
    </source>
</evidence>
<dbReference type="PANTHER" id="PTHR38477:SF1">
    <property type="entry name" value="MUREIN L,D-TRANSPEPTIDASE CATALYTIC DOMAIN FAMILY PROTEIN"/>
    <property type="match status" value="1"/>
</dbReference>
<accession>A0A4R6FIA6</accession>
<dbReference type="InterPro" id="IPR032676">
    <property type="entry name" value="YkuD_2"/>
</dbReference>
<evidence type="ECO:0000313" key="1">
    <source>
        <dbReference type="EMBL" id="TDN81122.1"/>
    </source>
</evidence>
<dbReference type="EMBL" id="SNWD01000008">
    <property type="protein sequence ID" value="TDN81122.1"/>
    <property type="molecule type" value="Genomic_DNA"/>
</dbReference>
<dbReference type="OrthoDB" id="9815195at2"/>
<name>A0A4R6FIA6_9SPHN</name>
<dbReference type="AlphaFoldDB" id="A0A4R6FIA6"/>
<organism evidence="1 2">
    <name type="scientific">Stakelama pacifica</name>
    <dbReference type="NCBI Taxonomy" id="517720"/>
    <lineage>
        <taxon>Bacteria</taxon>
        <taxon>Pseudomonadati</taxon>
        <taxon>Pseudomonadota</taxon>
        <taxon>Alphaproteobacteria</taxon>
        <taxon>Sphingomonadales</taxon>
        <taxon>Sphingomonadaceae</taxon>
        <taxon>Stakelama</taxon>
    </lineage>
</organism>
<dbReference type="RefSeq" id="WP_133495980.1">
    <property type="nucleotide sequence ID" value="NZ_BMLU01000008.1"/>
</dbReference>
<dbReference type="PROSITE" id="PS51318">
    <property type="entry name" value="TAT"/>
    <property type="match status" value="1"/>
</dbReference>
<protein>
    <submittedName>
        <fullName evidence="1">L,D-transpeptidase-like protein</fullName>
    </submittedName>
</protein>
<reference evidence="1 2" key="1">
    <citation type="submission" date="2019-03" db="EMBL/GenBank/DDBJ databases">
        <title>Genomic Encyclopedia of Type Strains, Phase IV (KMG-IV): sequencing the most valuable type-strain genomes for metagenomic binning, comparative biology and taxonomic classification.</title>
        <authorList>
            <person name="Goeker M."/>
        </authorList>
    </citation>
    <scope>NUCLEOTIDE SEQUENCE [LARGE SCALE GENOMIC DNA]</scope>
    <source>
        <strain evidence="1 2">DSM 25059</strain>
    </source>
</reference>
<dbReference type="InterPro" id="IPR006311">
    <property type="entry name" value="TAT_signal"/>
</dbReference>
<proteinExistence type="predicted"/>
<sequence length="240" mass="25545">MNTENIDARSRRAFLRSGLTLGSAMVLGSCARSVMTEQSAATGPAIDPHFPKAPAPAAVEPVVAKAPVAPAGVRPELFQRALASLDRHGSAIAKRDVIAIADFTPFSAKPRLQVINLEDGSMHEVLVSHGSGSDPSHSGYLHRFSNVPNSNSTSEGAYVTSNYYVGKHGKSQRLDGLDPTNNNARARAIVIHGAWYANADMIEKHGMLGRSQGCFAVGETHRDPLFAMLGEGRMLFAGKV</sequence>
<dbReference type="PANTHER" id="PTHR38477">
    <property type="entry name" value="HYPOTHETICAL EXPORTED PROTEIN"/>
    <property type="match status" value="1"/>
</dbReference>
<gene>
    <name evidence="1" type="ORF">EV664_10864</name>
</gene>
<dbReference type="Proteomes" id="UP000295493">
    <property type="component" value="Unassembled WGS sequence"/>
</dbReference>